<organism evidence="1 2">
    <name type="scientific">Trichoderma ghanense</name>
    <dbReference type="NCBI Taxonomy" id="65468"/>
    <lineage>
        <taxon>Eukaryota</taxon>
        <taxon>Fungi</taxon>
        <taxon>Dikarya</taxon>
        <taxon>Ascomycota</taxon>
        <taxon>Pezizomycotina</taxon>
        <taxon>Sordariomycetes</taxon>
        <taxon>Hypocreomycetidae</taxon>
        <taxon>Hypocreales</taxon>
        <taxon>Hypocreaceae</taxon>
        <taxon>Trichoderma</taxon>
    </lineage>
</organism>
<comment type="caution">
    <text evidence="1">The sequence shown here is derived from an EMBL/GenBank/DDBJ whole genome shotgun (WGS) entry which is preliminary data.</text>
</comment>
<sequence>MNTALLGASCTASCIHLHLRADADRAQADAALAIEAWRRVSTGANLEVTPSVAVPQGDLSDTRLVRRAC</sequence>
<evidence type="ECO:0000313" key="2">
    <source>
        <dbReference type="Proteomes" id="UP001642720"/>
    </source>
</evidence>
<protein>
    <submittedName>
        <fullName evidence="1">Uncharacterized protein</fullName>
    </submittedName>
</protein>
<keyword evidence="2" id="KW-1185">Reference proteome</keyword>
<proteinExistence type="predicted"/>
<evidence type="ECO:0000313" key="1">
    <source>
        <dbReference type="EMBL" id="TFB02105.1"/>
    </source>
</evidence>
<dbReference type="Proteomes" id="UP001642720">
    <property type="component" value="Unassembled WGS sequence"/>
</dbReference>
<reference evidence="1 2" key="1">
    <citation type="submission" date="2018-01" db="EMBL/GenBank/DDBJ databases">
        <title>Genome characterization of the sugarcane-associated fungus Trichoderma ghanense CCMA-1212 and their application in lignocelulose bioconversion.</title>
        <authorList>
            <person name="Steindorff A.S."/>
            <person name="Mendes T.D."/>
            <person name="Vilela E.S.D."/>
            <person name="Rodrigues D.S."/>
            <person name="Formighieri E.F."/>
            <person name="Melo I.S."/>
            <person name="Favaro L.C.L."/>
        </authorList>
    </citation>
    <scope>NUCLEOTIDE SEQUENCE [LARGE SCALE GENOMIC DNA]</scope>
    <source>
        <strain evidence="1 2">CCMA-1212</strain>
    </source>
</reference>
<dbReference type="RefSeq" id="XP_073558306.1">
    <property type="nucleotide sequence ID" value="XM_073703206.1"/>
</dbReference>
<name>A0ABY2H1J0_9HYPO</name>
<dbReference type="EMBL" id="PPTA01000007">
    <property type="protein sequence ID" value="TFB02105.1"/>
    <property type="molecule type" value="Genomic_DNA"/>
</dbReference>
<dbReference type="GeneID" id="300577656"/>
<accession>A0ABY2H1J0</accession>
<gene>
    <name evidence="1" type="ORF">CCMA1212_005963</name>
</gene>